<protein>
    <submittedName>
        <fullName evidence="1">Uncharacterized protein</fullName>
    </submittedName>
</protein>
<proteinExistence type="predicted"/>
<dbReference type="Proteomes" id="UP000285636">
    <property type="component" value="Unassembled WGS sequence"/>
</dbReference>
<dbReference type="RefSeq" id="WP_123435225.1">
    <property type="nucleotide sequence ID" value="NZ_MOBK01000009.1"/>
</dbReference>
<gene>
    <name evidence="1" type="ORF">BK660_21920</name>
</gene>
<accession>A0A423HXK4</accession>
<dbReference type="AlphaFoldDB" id="A0A423HXK4"/>
<evidence type="ECO:0000313" key="1">
    <source>
        <dbReference type="EMBL" id="RON17949.1"/>
    </source>
</evidence>
<sequence>MKANTTPRVGTDDPLLQRELREHATQINLISEGRISGFYTALAAVPSSGTWLQGDTVKNTAPAELGTAGSKYFIEGWTCVVSGTPGTWVQKRCLTGN</sequence>
<comment type="caution">
    <text evidence="1">The sequence shown here is derived from an EMBL/GenBank/DDBJ whole genome shotgun (WGS) entry which is preliminary data.</text>
</comment>
<name>A0A423HXK4_9PSED</name>
<reference evidence="1 2" key="1">
    <citation type="submission" date="2016-10" db="EMBL/GenBank/DDBJ databases">
        <title>Comparative genome analysis of multiple Pseudomonas spp. focuses on biocontrol and plant growth promoting traits.</title>
        <authorList>
            <person name="Tao X.-Y."/>
            <person name="Taylor C.G."/>
        </authorList>
    </citation>
    <scope>NUCLEOTIDE SEQUENCE [LARGE SCALE GENOMIC DNA]</scope>
    <source>
        <strain evidence="1 2">38D7</strain>
    </source>
</reference>
<evidence type="ECO:0000313" key="2">
    <source>
        <dbReference type="Proteomes" id="UP000285636"/>
    </source>
</evidence>
<organism evidence="1 2">
    <name type="scientific">Pseudomonas brassicacearum</name>
    <dbReference type="NCBI Taxonomy" id="930166"/>
    <lineage>
        <taxon>Bacteria</taxon>
        <taxon>Pseudomonadati</taxon>
        <taxon>Pseudomonadota</taxon>
        <taxon>Gammaproteobacteria</taxon>
        <taxon>Pseudomonadales</taxon>
        <taxon>Pseudomonadaceae</taxon>
        <taxon>Pseudomonas</taxon>
    </lineage>
</organism>
<dbReference type="EMBL" id="MOBK01000009">
    <property type="protein sequence ID" value="RON17949.1"/>
    <property type="molecule type" value="Genomic_DNA"/>
</dbReference>